<evidence type="ECO:0000259" key="5">
    <source>
        <dbReference type="PROSITE" id="PS51891"/>
    </source>
</evidence>
<dbReference type="PROSITE" id="PS51891">
    <property type="entry name" value="CENP_V_GFA"/>
    <property type="match status" value="1"/>
</dbReference>
<dbReference type="Gene3D" id="3.90.1590.10">
    <property type="entry name" value="glutathione-dependent formaldehyde- activating enzyme (gfa)"/>
    <property type="match status" value="1"/>
</dbReference>
<accession>A0A1F5LI25</accession>
<dbReference type="GO" id="GO:0046872">
    <property type="term" value="F:metal ion binding"/>
    <property type="evidence" value="ECO:0007669"/>
    <property type="project" value="UniProtKB-KW"/>
</dbReference>
<keyword evidence="4" id="KW-0456">Lyase</keyword>
<protein>
    <recommendedName>
        <fullName evidence="5">CENP-V/GFA domain-containing protein</fullName>
    </recommendedName>
</protein>
<keyword evidence="2" id="KW-0479">Metal-binding</keyword>
<comment type="similarity">
    <text evidence="1">Belongs to the Gfa family.</text>
</comment>
<feature type="domain" description="CENP-V/GFA" evidence="5">
    <location>
        <begin position="2"/>
        <end position="120"/>
    </location>
</feature>
<evidence type="ECO:0000256" key="3">
    <source>
        <dbReference type="ARBA" id="ARBA00022833"/>
    </source>
</evidence>
<evidence type="ECO:0000313" key="7">
    <source>
        <dbReference type="Proteomes" id="UP000177622"/>
    </source>
</evidence>
<evidence type="ECO:0000256" key="1">
    <source>
        <dbReference type="ARBA" id="ARBA00005495"/>
    </source>
</evidence>
<dbReference type="InterPro" id="IPR011057">
    <property type="entry name" value="Mss4-like_sf"/>
</dbReference>
<dbReference type="STRING" id="1835702.A0A1F5LI25"/>
<dbReference type="EMBL" id="LXJU01000009">
    <property type="protein sequence ID" value="OGE52862.1"/>
    <property type="molecule type" value="Genomic_DNA"/>
</dbReference>
<dbReference type="OrthoDB" id="406544at2759"/>
<keyword evidence="7" id="KW-1185">Reference proteome</keyword>
<dbReference type="GeneID" id="34576565"/>
<organism evidence="6 7">
    <name type="scientific">Penicillium arizonense</name>
    <dbReference type="NCBI Taxonomy" id="1835702"/>
    <lineage>
        <taxon>Eukaryota</taxon>
        <taxon>Fungi</taxon>
        <taxon>Dikarya</taxon>
        <taxon>Ascomycota</taxon>
        <taxon>Pezizomycotina</taxon>
        <taxon>Eurotiomycetes</taxon>
        <taxon>Eurotiomycetidae</taxon>
        <taxon>Eurotiales</taxon>
        <taxon>Aspergillaceae</taxon>
        <taxon>Penicillium</taxon>
    </lineage>
</organism>
<sequence>MAVGGCFCGKVRIQYSGQPLVSALCHCFDCRKLTGGLYTYNFIIKNVDLKITAGSPKEVAKTADSGNHIKNYFCSDCGTPLYGLTMKSDGTPDETTVLRAGILDDIGILNALPPKVEIYTGGRVSWVSPAEEAGQFTGMPPPP</sequence>
<dbReference type="RefSeq" id="XP_022488301.1">
    <property type="nucleotide sequence ID" value="XM_022631831.1"/>
</dbReference>
<evidence type="ECO:0000313" key="6">
    <source>
        <dbReference type="EMBL" id="OGE52862.1"/>
    </source>
</evidence>
<name>A0A1F5LI25_PENAI</name>
<dbReference type="InterPro" id="IPR006913">
    <property type="entry name" value="CENP-V/GFA"/>
</dbReference>
<keyword evidence="3" id="KW-0862">Zinc</keyword>
<reference evidence="6 7" key="1">
    <citation type="journal article" date="2016" name="Sci. Rep.">
        <title>Penicillium arizonense, a new, genome sequenced fungal species, reveals a high chemical diversity in secreted metabolites.</title>
        <authorList>
            <person name="Grijseels S."/>
            <person name="Nielsen J.C."/>
            <person name="Randelovic M."/>
            <person name="Nielsen J."/>
            <person name="Nielsen K.F."/>
            <person name="Workman M."/>
            <person name="Frisvad J.C."/>
        </authorList>
    </citation>
    <scope>NUCLEOTIDE SEQUENCE [LARGE SCALE GENOMIC DNA]</scope>
    <source>
        <strain evidence="6 7">CBS 141311</strain>
    </source>
</reference>
<proteinExistence type="inferred from homology"/>
<dbReference type="Pfam" id="PF04828">
    <property type="entry name" value="GFA"/>
    <property type="match status" value="1"/>
</dbReference>
<dbReference type="PANTHER" id="PTHR33337">
    <property type="entry name" value="GFA DOMAIN-CONTAINING PROTEIN"/>
    <property type="match status" value="1"/>
</dbReference>
<dbReference type="AlphaFoldDB" id="A0A1F5LI25"/>
<dbReference type="SUPFAM" id="SSF51316">
    <property type="entry name" value="Mss4-like"/>
    <property type="match status" value="1"/>
</dbReference>
<evidence type="ECO:0000256" key="2">
    <source>
        <dbReference type="ARBA" id="ARBA00022723"/>
    </source>
</evidence>
<dbReference type="PANTHER" id="PTHR33337:SF30">
    <property type="entry name" value="DUF636 DOMAIN PROTEIN (AFU_ORTHOLOGUE AFUA_1G03180)"/>
    <property type="match status" value="1"/>
</dbReference>
<evidence type="ECO:0000256" key="4">
    <source>
        <dbReference type="ARBA" id="ARBA00023239"/>
    </source>
</evidence>
<comment type="caution">
    <text evidence="6">The sequence shown here is derived from an EMBL/GenBank/DDBJ whole genome shotgun (WGS) entry which is preliminary data.</text>
</comment>
<dbReference type="Proteomes" id="UP000177622">
    <property type="component" value="Unassembled WGS sequence"/>
</dbReference>
<dbReference type="GO" id="GO:0016846">
    <property type="term" value="F:carbon-sulfur lyase activity"/>
    <property type="evidence" value="ECO:0007669"/>
    <property type="project" value="InterPro"/>
</dbReference>
<gene>
    <name evidence="6" type="ORF">PENARI_c009G04318</name>
</gene>